<protein>
    <submittedName>
        <fullName evidence="4">Coiled-coil domain-containing protein 27</fullName>
    </submittedName>
</protein>
<evidence type="ECO:0000256" key="2">
    <source>
        <dbReference type="SAM" id="MobiDB-lite"/>
    </source>
</evidence>
<dbReference type="RefSeq" id="XP_004705528.1">
    <property type="nucleotide sequence ID" value="XM_004705471.1"/>
</dbReference>
<dbReference type="InterPro" id="IPR052642">
    <property type="entry name" value="CC-FHA_domain"/>
</dbReference>
<keyword evidence="3" id="KW-1185">Reference proteome</keyword>
<evidence type="ECO:0000313" key="4">
    <source>
        <dbReference type="RefSeq" id="XP_004705528.1"/>
    </source>
</evidence>
<evidence type="ECO:0000256" key="1">
    <source>
        <dbReference type="SAM" id="Coils"/>
    </source>
</evidence>
<dbReference type="PANTHER" id="PTHR18853">
    <property type="entry name" value="FORKHEAD-ASSOCIATED DOMAIN-CONTAINING PROTEIN 1-RELATED"/>
    <property type="match status" value="1"/>
</dbReference>
<dbReference type="Proteomes" id="UP000694863">
    <property type="component" value="Unplaced"/>
</dbReference>
<dbReference type="GeneID" id="101657516"/>
<gene>
    <name evidence="4" type="primary">CCDC27</name>
</gene>
<keyword evidence="1" id="KW-0175">Coiled coil</keyword>
<proteinExistence type="predicted"/>
<feature type="compositionally biased region" description="Polar residues" evidence="2">
    <location>
        <begin position="357"/>
        <end position="369"/>
    </location>
</feature>
<feature type="coiled-coil region" evidence="1">
    <location>
        <begin position="193"/>
        <end position="220"/>
    </location>
</feature>
<organism evidence="3 4">
    <name type="scientific">Echinops telfairi</name>
    <name type="common">Lesser hedgehog tenrec</name>
    <dbReference type="NCBI Taxonomy" id="9371"/>
    <lineage>
        <taxon>Eukaryota</taxon>
        <taxon>Metazoa</taxon>
        <taxon>Chordata</taxon>
        <taxon>Craniata</taxon>
        <taxon>Vertebrata</taxon>
        <taxon>Euteleostomi</taxon>
        <taxon>Mammalia</taxon>
        <taxon>Eutheria</taxon>
        <taxon>Afrotheria</taxon>
        <taxon>Tenrecidae</taxon>
        <taxon>Tenrecinae</taxon>
        <taxon>Echinops</taxon>
    </lineage>
</organism>
<feature type="region of interest" description="Disordered" evidence="2">
    <location>
        <begin position="348"/>
        <end position="369"/>
    </location>
</feature>
<accession>A0ABM0IQM3</accession>
<reference evidence="4" key="1">
    <citation type="submission" date="2025-08" db="UniProtKB">
        <authorList>
            <consortium name="RefSeq"/>
        </authorList>
    </citation>
    <scope>IDENTIFICATION</scope>
</reference>
<sequence length="485" mass="55745">MLPTKEVSPAKRDNAPNTMAKGLASLHCVARRVSKTPEGRCSFHKSKLKEVLDGDTPPSYNGFTSQVDNLRRAFLKRPGCPRFSTRATSMSQYGLSVVAALPRELDVSTEMTEDFSSHQGSDTHVEESLLSFSKSACEFNYLRKRSKSQTTSAVVSSPATVQSPPRKKMPWYISVIHEKDNCLFMLSEEVQRLSELEVQSRRKDEELLILREERETLRRQLKYLFKGKVWETPVSPGLQDSGSPCQDRPGQYMTLEDLQEQFEALKVRMGALQDRFSNLRESKKHEEMMGRIEKDNLLLRQHVMDLEKELTERDHIISEYSTKVQELQSQVDQDQSHIKKQKELQDKLQSMRDQSRQAEQQSRVSLENSQARLERLRNRIIQATFSYSGVKSLVTEISDNDILEALQKVITERNDFYNQLKQKGVKIPTLSQMEGPYSSSSKSKRMALNMQAQVSSIQYIQWKDSGQIEVKAVAEPDIQDSRRKR</sequence>
<name>A0ABM0IQM3_ECHTE</name>
<dbReference type="PANTHER" id="PTHR18853:SF9">
    <property type="entry name" value="COILED-COIL DOMAIN-CONTAINING PROTEIN 27"/>
    <property type="match status" value="1"/>
</dbReference>
<evidence type="ECO:0000313" key="3">
    <source>
        <dbReference type="Proteomes" id="UP000694863"/>
    </source>
</evidence>